<evidence type="ECO:0000256" key="3">
    <source>
        <dbReference type="ARBA" id="ARBA00022989"/>
    </source>
</evidence>
<dbReference type="Pfam" id="PF02535">
    <property type="entry name" value="Zip"/>
    <property type="match status" value="1"/>
</dbReference>
<keyword evidence="4 6" id="KW-0472">Membrane</keyword>
<dbReference type="EMBL" id="HBIS01003429">
    <property type="protein sequence ID" value="CAE0609265.1"/>
    <property type="molecule type" value="Transcribed_RNA"/>
</dbReference>
<dbReference type="PANTHER" id="PTHR11040">
    <property type="entry name" value="ZINC/IRON TRANSPORTER"/>
    <property type="match status" value="1"/>
</dbReference>
<dbReference type="AlphaFoldDB" id="A0A7S3UBY0"/>
<feature type="transmembrane region" description="Helical" evidence="6">
    <location>
        <begin position="321"/>
        <end position="341"/>
    </location>
</feature>
<sequence>MEESLVIRVVGLFAIFLIGIVGVTLPFILSKYTPNGVYDWRIHAAALFGAGVLASASLVHLFQDAVEGFQDAGEDGYPYTGLIVLFSALLMLGIETAATMVLYGNASAADAERNIKPHACMDLEHSQHNTELADVTQSSSENLLDNSKSVPVPGEEKSRDAEDGKADIERNSSKVKKEKKGLLSLVILSLALYIHSVILGFSFGAQTDDSATVGLLIAIVAHKGFAGFALGVSALEAFGEGRGLKAKLLSLCVFVFATPVGIAAGIGYEESVDDTNTRSYQLTTSVLTAISSGMLLYIVFMEMLPKTFNVDFISRHSTFQNLVFLAMLILGAGLMSMLAIWT</sequence>
<gene>
    <name evidence="7" type="ORF">PSAL00342_LOCUS3084</name>
</gene>
<feature type="transmembrane region" description="Helical" evidence="6">
    <location>
        <begin position="42"/>
        <end position="62"/>
    </location>
</feature>
<feature type="transmembrane region" description="Helical" evidence="6">
    <location>
        <begin position="6"/>
        <end position="30"/>
    </location>
</feature>
<feature type="transmembrane region" description="Helical" evidence="6">
    <location>
        <begin position="248"/>
        <end position="268"/>
    </location>
</feature>
<evidence type="ECO:0000256" key="4">
    <source>
        <dbReference type="ARBA" id="ARBA00023136"/>
    </source>
</evidence>
<dbReference type="PANTHER" id="PTHR11040:SF44">
    <property type="entry name" value="PROTEIN ZNTC-RELATED"/>
    <property type="match status" value="1"/>
</dbReference>
<protein>
    <submittedName>
        <fullName evidence="7">Uncharacterized protein</fullName>
    </submittedName>
</protein>
<proteinExistence type="predicted"/>
<keyword evidence="3 6" id="KW-1133">Transmembrane helix</keyword>
<feature type="transmembrane region" description="Helical" evidence="6">
    <location>
        <begin position="280"/>
        <end position="300"/>
    </location>
</feature>
<name>A0A7S3UBY0_9CHLO</name>
<organism evidence="7">
    <name type="scientific">Picocystis salinarum</name>
    <dbReference type="NCBI Taxonomy" id="88271"/>
    <lineage>
        <taxon>Eukaryota</taxon>
        <taxon>Viridiplantae</taxon>
        <taxon>Chlorophyta</taxon>
        <taxon>Picocystophyceae</taxon>
        <taxon>Picocystales</taxon>
        <taxon>Picocystaceae</taxon>
        <taxon>Picocystis</taxon>
    </lineage>
</organism>
<evidence type="ECO:0000256" key="1">
    <source>
        <dbReference type="ARBA" id="ARBA00004141"/>
    </source>
</evidence>
<reference evidence="7" key="1">
    <citation type="submission" date="2021-01" db="EMBL/GenBank/DDBJ databases">
        <authorList>
            <person name="Corre E."/>
            <person name="Pelletier E."/>
            <person name="Niang G."/>
            <person name="Scheremetjew M."/>
            <person name="Finn R."/>
            <person name="Kale V."/>
            <person name="Holt S."/>
            <person name="Cochrane G."/>
            <person name="Meng A."/>
            <person name="Brown T."/>
            <person name="Cohen L."/>
        </authorList>
    </citation>
    <scope>NUCLEOTIDE SEQUENCE</scope>
    <source>
        <strain evidence="7">CCMP1897</strain>
    </source>
</reference>
<feature type="transmembrane region" description="Helical" evidence="6">
    <location>
        <begin position="182"/>
        <end position="203"/>
    </location>
</feature>
<dbReference type="InterPro" id="IPR003689">
    <property type="entry name" value="ZIP"/>
</dbReference>
<feature type="compositionally biased region" description="Polar residues" evidence="5">
    <location>
        <begin position="135"/>
        <end position="149"/>
    </location>
</feature>
<dbReference type="GO" id="GO:0005385">
    <property type="term" value="F:zinc ion transmembrane transporter activity"/>
    <property type="evidence" value="ECO:0007669"/>
    <property type="project" value="TreeGrafter"/>
</dbReference>
<feature type="transmembrane region" description="Helical" evidence="6">
    <location>
        <begin position="215"/>
        <end position="236"/>
    </location>
</feature>
<feature type="region of interest" description="Disordered" evidence="5">
    <location>
        <begin position="130"/>
        <end position="171"/>
    </location>
</feature>
<dbReference type="GO" id="GO:0016020">
    <property type="term" value="C:membrane"/>
    <property type="evidence" value="ECO:0007669"/>
    <property type="project" value="UniProtKB-SubCell"/>
</dbReference>
<evidence type="ECO:0000256" key="5">
    <source>
        <dbReference type="SAM" id="MobiDB-lite"/>
    </source>
</evidence>
<evidence type="ECO:0000256" key="6">
    <source>
        <dbReference type="SAM" id="Phobius"/>
    </source>
</evidence>
<feature type="transmembrane region" description="Helical" evidence="6">
    <location>
        <begin position="82"/>
        <end position="103"/>
    </location>
</feature>
<keyword evidence="2 6" id="KW-0812">Transmembrane</keyword>
<accession>A0A7S3UBY0</accession>
<comment type="subcellular location">
    <subcellularLocation>
        <location evidence="1">Membrane</location>
        <topology evidence="1">Multi-pass membrane protein</topology>
    </subcellularLocation>
</comment>
<feature type="compositionally biased region" description="Basic and acidic residues" evidence="5">
    <location>
        <begin position="154"/>
        <end position="171"/>
    </location>
</feature>
<evidence type="ECO:0000313" key="7">
    <source>
        <dbReference type="EMBL" id="CAE0609265.1"/>
    </source>
</evidence>
<evidence type="ECO:0000256" key="2">
    <source>
        <dbReference type="ARBA" id="ARBA00022692"/>
    </source>
</evidence>